<feature type="region of interest" description="Disordered" evidence="2">
    <location>
        <begin position="180"/>
        <end position="206"/>
    </location>
</feature>
<accession>A0A919J3M8</accession>
<evidence type="ECO:0000256" key="1">
    <source>
        <dbReference type="ARBA" id="ARBA00022679"/>
    </source>
</evidence>
<dbReference type="Proteomes" id="UP000598174">
    <property type="component" value="Unassembled WGS sequence"/>
</dbReference>
<dbReference type="PANTHER" id="PTHR43861">
    <property type="entry name" value="TRANS-ACONITATE 2-METHYLTRANSFERASE-RELATED"/>
    <property type="match status" value="1"/>
</dbReference>
<dbReference type="SUPFAM" id="SSF53335">
    <property type="entry name" value="S-adenosyl-L-methionine-dependent methyltransferases"/>
    <property type="match status" value="1"/>
</dbReference>
<keyword evidence="5" id="KW-1185">Reference proteome</keyword>
<dbReference type="CDD" id="cd02440">
    <property type="entry name" value="AdoMet_MTases"/>
    <property type="match status" value="1"/>
</dbReference>
<name>A0A919J3M8_9ACTN</name>
<dbReference type="Gene3D" id="3.40.50.150">
    <property type="entry name" value="Vaccinia Virus protein VP39"/>
    <property type="match status" value="1"/>
</dbReference>
<dbReference type="InterPro" id="IPR029063">
    <property type="entry name" value="SAM-dependent_MTases_sf"/>
</dbReference>
<dbReference type="AlphaFoldDB" id="A0A919J3M8"/>
<dbReference type="GO" id="GO:0016740">
    <property type="term" value="F:transferase activity"/>
    <property type="evidence" value="ECO:0007669"/>
    <property type="project" value="UniProtKB-KW"/>
</dbReference>
<dbReference type="Pfam" id="PF13649">
    <property type="entry name" value="Methyltransf_25"/>
    <property type="match status" value="1"/>
</dbReference>
<evidence type="ECO:0000313" key="4">
    <source>
        <dbReference type="EMBL" id="GIE13064.1"/>
    </source>
</evidence>
<evidence type="ECO:0000259" key="3">
    <source>
        <dbReference type="Pfam" id="PF13649"/>
    </source>
</evidence>
<evidence type="ECO:0000313" key="5">
    <source>
        <dbReference type="Proteomes" id="UP000598174"/>
    </source>
</evidence>
<feature type="compositionally biased region" description="Basic and acidic residues" evidence="2">
    <location>
        <begin position="186"/>
        <end position="200"/>
    </location>
</feature>
<proteinExistence type="predicted"/>
<comment type="caution">
    <text evidence="4">The sequence shown here is derived from an EMBL/GenBank/DDBJ whole genome shotgun (WGS) entry which is preliminary data.</text>
</comment>
<gene>
    <name evidence="4" type="ORF">Afe05nite_49040</name>
</gene>
<sequence>MLNGMSDEQAWDARYSEENRIWSGKPNVELVAEVSDLPPGRALDLGCGEGADAVWLAGRGWQVTAVDLSGVALKRAAKHAADAGVTVDFQQHDLEKTFPAGEYDLVSAQFLHFWADFDREKILRRAAESVAPGGVLLIEGHMDHGPFKHDGHPEIHFPTPPELIAALNLGDSWAVLKATTHPRQQKGPDGDVIERTDSTVKLRRTA</sequence>
<keyword evidence="1" id="KW-0808">Transferase</keyword>
<organism evidence="4 5">
    <name type="scientific">Paractinoplanes ferrugineus</name>
    <dbReference type="NCBI Taxonomy" id="113564"/>
    <lineage>
        <taxon>Bacteria</taxon>
        <taxon>Bacillati</taxon>
        <taxon>Actinomycetota</taxon>
        <taxon>Actinomycetes</taxon>
        <taxon>Micromonosporales</taxon>
        <taxon>Micromonosporaceae</taxon>
        <taxon>Paractinoplanes</taxon>
    </lineage>
</organism>
<dbReference type="EMBL" id="BOMM01000046">
    <property type="protein sequence ID" value="GIE13064.1"/>
    <property type="molecule type" value="Genomic_DNA"/>
</dbReference>
<evidence type="ECO:0000256" key="2">
    <source>
        <dbReference type="SAM" id="MobiDB-lite"/>
    </source>
</evidence>
<dbReference type="InterPro" id="IPR041698">
    <property type="entry name" value="Methyltransf_25"/>
</dbReference>
<reference evidence="4" key="1">
    <citation type="submission" date="2021-01" db="EMBL/GenBank/DDBJ databases">
        <title>Whole genome shotgun sequence of Actinoplanes ferrugineus NBRC 15555.</title>
        <authorList>
            <person name="Komaki H."/>
            <person name="Tamura T."/>
        </authorList>
    </citation>
    <scope>NUCLEOTIDE SEQUENCE</scope>
    <source>
        <strain evidence="4">NBRC 15555</strain>
    </source>
</reference>
<feature type="domain" description="Methyltransferase" evidence="3">
    <location>
        <begin position="43"/>
        <end position="134"/>
    </location>
</feature>
<protein>
    <recommendedName>
        <fullName evidence="3">Methyltransferase domain-containing protein</fullName>
    </recommendedName>
</protein>